<dbReference type="KEGG" id="tbd:Tbd_0672"/>
<evidence type="ECO:0000256" key="1">
    <source>
        <dbReference type="ARBA" id="ARBA00023125"/>
    </source>
</evidence>
<dbReference type="InterPro" id="IPR001387">
    <property type="entry name" value="Cro/C1-type_HTH"/>
</dbReference>
<dbReference type="InterPro" id="IPR013430">
    <property type="entry name" value="Toxin_antidote_HigA"/>
</dbReference>
<dbReference type="PANTHER" id="PTHR36924">
    <property type="entry name" value="ANTITOXIN HIGA-1"/>
    <property type="match status" value="1"/>
</dbReference>
<dbReference type="PANTHER" id="PTHR36924:SF1">
    <property type="entry name" value="ANTITOXIN HIGA-1"/>
    <property type="match status" value="1"/>
</dbReference>
<dbReference type="PROSITE" id="PS50943">
    <property type="entry name" value="HTH_CROC1"/>
    <property type="match status" value="1"/>
</dbReference>
<dbReference type="Proteomes" id="UP000008291">
    <property type="component" value="Chromosome"/>
</dbReference>
<dbReference type="Pfam" id="PF01381">
    <property type="entry name" value="HTH_3"/>
    <property type="match status" value="1"/>
</dbReference>
<evidence type="ECO:0000313" key="3">
    <source>
        <dbReference type="EMBL" id="AAZ96625.1"/>
    </source>
</evidence>
<dbReference type="SMART" id="SM00530">
    <property type="entry name" value="HTH_XRE"/>
    <property type="match status" value="1"/>
</dbReference>
<keyword evidence="1" id="KW-0238">DNA-binding</keyword>
<feature type="domain" description="HTH cro/C1-type" evidence="2">
    <location>
        <begin position="24"/>
        <end position="71"/>
    </location>
</feature>
<dbReference type="NCBIfam" id="TIGR02607">
    <property type="entry name" value="antidote_HigA"/>
    <property type="match status" value="1"/>
</dbReference>
<dbReference type="SUPFAM" id="SSF47413">
    <property type="entry name" value="lambda repressor-like DNA-binding domains"/>
    <property type="match status" value="1"/>
</dbReference>
<evidence type="ECO:0000259" key="2">
    <source>
        <dbReference type="PROSITE" id="PS50943"/>
    </source>
</evidence>
<dbReference type="CDD" id="cd00093">
    <property type="entry name" value="HTH_XRE"/>
    <property type="match status" value="1"/>
</dbReference>
<dbReference type="GO" id="GO:0003677">
    <property type="term" value="F:DNA binding"/>
    <property type="evidence" value="ECO:0007669"/>
    <property type="project" value="UniProtKB-KW"/>
</dbReference>
<organism evidence="3 4">
    <name type="scientific">Thiobacillus denitrificans (strain ATCC 25259 / T1)</name>
    <dbReference type="NCBI Taxonomy" id="292415"/>
    <lineage>
        <taxon>Bacteria</taxon>
        <taxon>Pseudomonadati</taxon>
        <taxon>Pseudomonadota</taxon>
        <taxon>Betaproteobacteria</taxon>
        <taxon>Nitrosomonadales</taxon>
        <taxon>Thiobacillaceae</taxon>
        <taxon>Thiobacillus</taxon>
    </lineage>
</organism>
<reference evidence="3 4" key="1">
    <citation type="journal article" date="2006" name="J. Bacteriol.">
        <title>The genome sequence of the obligately chemolithoautotrophic, facultatively anaerobic bacterium Thiobacillus denitrificans.</title>
        <authorList>
            <person name="Beller H.R."/>
            <person name="Chain P.S."/>
            <person name="Letain T.E."/>
            <person name="Chakicherla A."/>
            <person name="Larimer F.W."/>
            <person name="Richardson P.M."/>
            <person name="Coleman M.A."/>
            <person name="Wood A.P."/>
            <person name="Kelly D.P."/>
        </authorList>
    </citation>
    <scope>NUCLEOTIDE SEQUENCE [LARGE SCALE GENOMIC DNA]</scope>
    <source>
        <strain evidence="3 4">ATCC 25259</strain>
    </source>
</reference>
<dbReference type="STRING" id="292415.Tbd_0672"/>
<accession>Q3SKZ6</accession>
<dbReference type="EMBL" id="CP000116">
    <property type="protein sequence ID" value="AAZ96625.1"/>
    <property type="molecule type" value="Genomic_DNA"/>
</dbReference>
<sequence length="171" mass="18398">MAIMNGMRPIHPGEILREEFLIPLGLSANALANALRVPAPRINDIARERRAVSADTALRLARYFGTSIEFWLGLQSDYDMKIALAEHGAQIERDVMRWNRPHEESAGGSVMASVSEDHLLPATQTPFHPATGGAFLNASTRASITALGRSPGAFARHSLNAASAAVQSSAR</sequence>
<gene>
    <name evidence="3" type="ordered locus">Tbd_0672</name>
</gene>
<name>Q3SKZ6_THIDA</name>
<dbReference type="AlphaFoldDB" id="Q3SKZ6"/>
<dbReference type="Gene3D" id="1.10.260.40">
    <property type="entry name" value="lambda repressor-like DNA-binding domains"/>
    <property type="match status" value="1"/>
</dbReference>
<dbReference type="eggNOG" id="COG3093">
    <property type="taxonomic scope" value="Bacteria"/>
</dbReference>
<dbReference type="HOGENOM" id="CLU_1562176_0_0_4"/>
<dbReference type="InterPro" id="IPR010982">
    <property type="entry name" value="Lambda_DNA-bd_dom_sf"/>
</dbReference>
<evidence type="ECO:0000313" key="4">
    <source>
        <dbReference type="Proteomes" id="UP000008291"/>
    </source>
</evidence>
<keyword evidence="4" id="KW-1185">Reference proteome</keyword>
<proteinExistence type="predicted"/>
<protein>
    <submittedName>
        <fullName evidence="3">Possible Plasmid maintenance system antidote protein</fullName>
    </submittedName>
</protein>